<dbReference type="Pfam" id="PF01882">
    <property type="entry name" value="DUF58"/>
    <property type="match status" value="1"/>
</dbReference>
<protein>
    <submittedName>
        <fullName evidence="2">DUF58 domain-containing protein</fullName>
    </submittedName>
</protein>
<proteinExistence type="predicted"/>
<evidence type="ECO:0000313" key="3">
    <source>
        <dbReference type="Proteomes" id="UP000651010"/>
    </source>
</evidence>
<evidence type="ECO:0000313" key="2">
    <source>
        <dbReference type="EMBL" id="MBE1158935.1"/>
    </source>
</evidence>
<dbReference type="SUPFAM" id="SSF53300">
    <property type="entry name" value="vWA-like"/>
    <property type="match status" value="1"/>
</dbReference>
<sequence length="305" mass="33737">MNQADGDGRVRVSLSELVALRSRVARLRLPPHDSRATRVGIQSSRLYGRGMDYAESRAYQPGDDVRRLDWRLTARSGRLHTKLFQEEREGQLLIVLDQHASMRFGTRVRFKSVQAARAAALAAWYAVRAGERVGLMQFGGYAQVQRPRAGLHGALDVCGAIAKGDAAAVDQREPLSQALQHINKLQHGANRVLLISDGQSSDEAARNRLLEMMRHTAVRLLVVADALELAPIPAGHYPIEHDHQRRTLVLQSTRQRESFQQSLGAGQQRLTAMAQSLGIPVRMIDTAADPLESISALLRDNGGRR</sequence>
<feature type="domain" description="DUF58" evidence="1">
    <location>
        <begin position="55"/>
        <end position="262"/>
    </location>
</feature>
<dbReference type="Proteomes" id="UP000651010">
    <property type="component" value="Unassembled WGS sequence"/>
</dbReference>
<comment type="caution">
    <text evidence="2">The sequence shown here is derived from an EMBL/GenBank/DDBJ whole genome shotgun (WGS) entry which is preliminary data.</text>
</comment>
<dbReference type="Gene3D" id="3.40.50.410">
    <property type="entry name" value="von Willebrand factor, type A domain"/>
    <property type="match status" value="1"/>
</dbReference>
<name>A0ABR9G4I0_9GAMM</name>
<dbReference type="InterPro" id="IPR002881">
    <property type="entry name" value="DUF58"/>
</dbReference>
<organism evidence="2 3">
    <name type="scientific">Dyella acidiphila</name>
    <dbReference type="NCBI Taxonomy" id="2775866"/>
    <lineage>
        <taxon>Bacteria</taxon>
        <taxon>Pseudomonadati</taxon>
        <taxon>Pseudomonadota</taxon>
        <taxon>Gammaproteobacteria</taxon>
        <taxon>Lysobacterales</taxon>
        <taxon>Rhodanobacteraceae</taxon>
        <taxon>Dyella</taxon>
    </lineage>
</organism>
<gene>
    <name evidence="2" type="ORF">IGX34_00970</name>
</gene>
<reference evidence="2 3" key="1">
    <citation type="submission" date="2020-09" db="EMBL/GenBank/DDBJ databases">
        <title>Dyella sp. 7MK23 isolated from forest soil.</title>
        <authorList>
            <person name="Fu J."/>
        </authorList>
    </citation>
    <scope>NUCLEOTIDE SEQUENCE [LARGE SCALE GENOMIC DNA]</scope>
    <source>
        <strain evidence="2 3">7MK23</strain>
    </source>
</reference>
<dbReference type="PANTHER" id="PTHR33608:SF12">
    <property type="entry name" value="DUF58 DOMAIN-CONTAINING PROTEIN"/>
    <property type="match status" value="1"/>
</dbReference>
<evidence type="ECO:0000259" key="1">
    <source>
        <dbReference type="Pfam" id="PF01882"/>
    </source>
</evidence>
<accession>A0ABR9G4I0</accession>
<dbReference type="InterPro" id="IPR036465">
    <property type="entry name" value="vWFA_dom_sf"/>
</dbReference>
<dbReference type="RefSeq" id="WP_192553794.1">
    <property type="nucleotide sequence ID" value="NZ_JACZZA010000001.1"/>
</dbReference>
<keyword evidence="3" id="KW-1185">Reference proteome</keyword>
<dbReference type="EMBL" id="JACZZA010000001">
    <property type="protein sequence ID" value="MBE1158935.1"/>
    <property type="molecule type" value="Genomic_DNA"/>
</dbReference>
<dbReference type="PANTHER" id="PTHR33608">
    <property type="entry name" value="BLL2464 PROTEIN"/>
    <property type="match status" value="1"/>
</dbReference>